<dbReference type="InterPro" id="IPR050955">
    <property type="entry name" value="Plant_Biomass_Hydrol_Est"/>
</dbReference>
<keyword evidence="1" id="KW-0732">Signal</keyword>
<evidence type="ECO:0000256" key="2">
    <source>
        <dbReference type="ARBA" id="ARBA00022801"/>
    </source>
</evidence>
<protein>
    <submittedName>
        <fullName evidence="3">Uncharacterized protein</fullName>
    </submittedName>
</protein>
<dbReference type="AlphaFoldDB" id="A0A5R9L1Q2"/>
<evidence type="ECO:0000313" key="3">
    <source>
        <dbReference type="EMBL" id="TLV02484.1"/>
    </source>
</evidence>
<name>A0A5R9L1Q2_9BACT</name>
<dbReference type="Gene3D" id="3.40.50.1820">
    <property type="entry name" value="alpha/beta hydrolase"/>
    <property type="match status" value="1"/>
</dbReference>
<comment type="caution">
    <text evidence="3">The sequence shown here is derived from an EMBL/GenBank/DDBJ whole genome shotgun (WGS) entry which is preliminary data.</text>
</comment>
<dbReference type="SUPFAM" id="SSF53474">
    <property type="entry name" value="alpha/beta-Hydrolases"/>
    <property type="match status" value="1"/>
</dbReference>
<dbReference type="RefSeq" id="WP_138363695.1">
    <property type="nucleotide sequence ID" value="NZ_VCEJ01000002.1"/>
</dbReference>
<evidence type="ECO:0000313" key="4">
    <source>
        <dbReference type="Proteomes" id="UP000306402"/>
    </source>
</evidence>
<evidence type="ECO:0000256" key="1">
    <source>
        <dbReference type="ARBA" id="ARBA00022729"/>
    </source>
</evidence>
<dbReference type="EMBL" id="VCEJ01000002">
    <property type="protein sequence ID" value="TLV02484.1"/>
    <property type="molecule type" value="Genomic_DNA"/>
</dbReference>
<proteinExistence type="predicted"/>
<dbReference type="PANTHER" id="PTHR43037">
    <property type="entry name" value="UNNAMED PRODUCT-RELATED"/>
    <property type="match status" value="1"/>
</dbReference>
<keyword evidence="2" id="KW-0378">Hydrolase</keyword>
<dbReference type="OrthoDB" id="699118at2"/>
<dbReference type="GO" id="GO:0016787">
    <property type="term" value="F:hydrolase activity"/>
    <property type="evidence" value="ECO:0007669"/>
    <property type="project" value="UniProtKB-KW"/>
</dbReference>
<keyword evidence="4" id="KW-1185">Reference proteome</keyword>
<gene>
    <name evidence="3" type="ORF">FEN17_02325</name>
</gene>
<sequence>MKISIHLFLGIILSILLPILSFAQSRNPAVDSMGANMGRQNWGAAIQWALKAAEAEPADKYWRYLNAADFASRDHNADLAIKYATLVLESDIATKVFGNKSFDWLRQDVRWIQIMDRVEQLKEKQRQQRIQASLVFREDQRQLLRQNSEHLDSLTKILPVDMLYKRMREARSAHTYSHPGRYKSHWLEMSDSLEFPYLVQLPLGFDPNRHYPAIVVLHGAINRQTQFPNMVDSTLTGFFGEPFVEQAYQSGLIAIFPYGTNRYNWMMPDDGFGLVPELVKQVKKMYSIDDRRVYVAGHSNGATGAFSYLMKQPSLFAGFAGVNNRPQVRTGGTFIKNGINRSFYNVATDFDYYYPLEAHRAVANLASQLKVNWENQELLGHRKHSYLISSKDSVTKEVYQKLFANLVVKQRDPFQQNLYWECDDVKHGRVDWLELNQLDTMAQKMPWQINQNLSVAGWRHVVNPEVVLDSTSQAFVYPRRSGAVNASYSNNRFEIETSRVKLLTIYLSPEMVDFSRPVQVVINGTLVFNSATTADRNFMLGTYMRDTDHQAIWTNRLQLTVP</sequence>
<organism evidence="3 4">
    <name type="scientific">Dyadobacter luticola</name>
    <dbReference type="NCBI Taxonomy" id="1979387"/>
    <lineage>
        <taxon>Bacteria</taxon>
        <taxon>Pseudomonadati</taxon>
        <taxon>Bacteroidota</taxon>
        <taxon>Cytophagia</taxon>
        <taxon>Cytophagales</taxon>
        <taxon>Spirosomataceae</taxon>
        <taxon>Dyadobacter</taxon>
    </lineage>
</organism>
<accession>A0A5R9L1Q2</accession>
<dbReference type="PANTHER" id="PTHR43037:SF5">
    <property type="entry name" value="FERULOYL ESTERASE"/>
    <property type="match status" value="1"/>
</dbReference>
<reference evidence="3 4" key="1">
    <citation type="submission" date="2019-05" db="EMBL/GenBank/DDBJ databases">
        <authorList>
            <person name="Qu J.-H."/>
        </authorList>
    </citation>
    <scope>NUCLEOTIDE SEQUENCE [LARGE SCALE GENOMIC DNA]</scope>
    <source>
        <strain evidence="3 4">T17</strain>
    </source>
</reference>
<dbReference type="InterPro" id="IPR029058">
    <property type="entry name" value="AB_hydrolase_fold"/>
</dbReference>
<dbReference type="Proteomes" id="UP000306402">
    <property type="component" value="Unassembled WGS sequence"/>
</dbReference>